<evidence type="ECO:0000313" key="14">
    <source>
        <dbReference type="Proteomes" id="UP000609651"/>
    </source>
</evidence>
<evidence type="ECO:0000256" key="2">
    <source>
        <dbReference type="ARBA" id="ARBA00004777"/>
    </source>
</evidence>
<sequence length="295" mass="31826">MHLSDAYADGFGLSFEMFPPKTAAGDEALRVELARLAEYDPAFVSCTYGAGGSTRDRTLDWCRELKNDFGQNVTAHFTCVGAGTGDMAEWLAEARDAGVSNVMALRGDLPEGGPDEDPWQPAAGGLRYANELVAFLREQFPQFGIGVAGYPEKHPECPDPATDLANLKLKVDAGADAVFTQLFFTNDHFLRFRDACVTAGIDVPIIPGVMPVTDFGRIKRITAMCGSSFPKEFASALEAVKDDKAGQFEVGVDWAVKQCRELMDEGVPGMHFYVLNKAAATEQILDGMNLAPVAA</sequence>
<protein>
    <recommendedName>
        <fullName evidence="12">Methylenetetrahydrofolate reductase</fullName>
        <ecNumber evidence="12">1.5.1.54</ecNumber>
    </recommendedName>
</protein>
<keyword evidence="4" id="KW-0028">Amino-acid biosynthesis</keyword>
<keyword evidence="7 12" id="KW-0560">Oxidoreductase</keyword>
<evidence type="ECO:0000256" key="1">
    <source>
        <dbReference type="ARBA" id="ARBA00001974"/>
    </source>
</evidence>
<accession>A0ABX1VLC2</accession>
<evidence type="ECO:0000313" key="13">
    <source>
        <dbReference type="EMBL" id="NNJ28086.1"/>
    </source>
</evidence>
<comment type="pathway">
    <text evidence="2 12">One-carbon metabolism; tetrahydrofolate interconversion.</text>
</comment>
<evidence type="ECO:0000256" key="8">
    <source>
        <dbReference type="ARBA" id="ARBA00023027"/>
    </source>
</evidence>
<keyword evidence="9" id="KW-0486">Methionine biosynthesis</keyword>
<dbReference type="NCBIfam" id="TIGR00676">
    <property type="entry name" value="fadh2"/>
    <property type="match status" value="1"/>
</dbReference>
<organism evidence="13 14">
    <name type="scientific">Alienimonas chondri</name>
    <dbReference type="NCBI Taxonomy" id="2681879"/>
    <lineage>
        <taxon>Bacteria</taxon>
        <taxon>Pseudomonadati</taxon>
        <taxon>Planctomycetota</taxon>
        <taxon>Planctomycetia</taxon>
        <taxon>Planctomycetales</taxon>
        <taxon>Planctomycetaceae</taxon>
        <taxon>Alienimonas</taxon>
    </lineage>
</organism>
<evidence type="ECO:0000256" key="11">
    <source>
        <dbReference type="ARBA" id="ARBA00048628"/>
    </source>
</evidence>
<dbReference type="Proteomes" id="UP000609651">
    <property type="component" value="Unassembled WGS sequence"/>
</dbReference>
<dbReference type="SUPFAM" id="SSF51730">
    <property type="entry name" value="FAD-linked oxidoreductase"/>
    <property type="match status" value="1"/>
</dbReference>
<evidence type="ECO:0000256" key="4">
    <source>
        <dbReference type="ARBA" id="ARBA00022605"/>
    </source>
</evidence>
<dbReference type="InterPro" id="IPR003171">
    <property type="entry name" value="Mehydrof_redctse-like"/>
</dbReference>
<dbReference type="CDD" id="cd00537">
    <property type="entry name" value="MTHFR"/>
    <property type="match status" value="1"/>
</dbReference>
<comment type="catalytic activity">
    <reaction evidence="11">
        <text>(6S)-5-methyl-5,6,7,8-tetrahydrofolate + NAD(+) = (6R)-5,10-methylene-5,6,7,8-tetrahydrofolate + NADH + H(+)</text>
        <dbReference type="Rhea" id="RHEA:19821"/>
        <dbReference type="ChEBI" id="CHEBI:15378"/>
        <dbReference type="ChEBI" id="CHEBI:15636"/>
        <dbReference type="ChEBI" id="CHEBI:18608"/>
        <dbReference type="ChEBI" id="CHEBI:57540"/>
        <dbReference type="ChEBI" id="CHEBI:57945"/>
        <dbReference type="EC" id="1.5.1.54"/>
    </reaction>
    <physiologicalReaction direction="right-to-left" evidence="11">
        <dbReference type="Rhea" id="RHEA:19823"/>
    </physiologicalReaction>
</comment>
<dbReference type="Gene3D" id="3.20.20.220">
    <property type="match status" value="1"/>
</dbReference>
<evidence type="ECO:0000256" key="7">
    <source>
        <dbReference type="ARBA" id="ARBA00023002"/>
    </source>
</evidence>
<dbReference type="RefSeq" id="WP_171189985.1">
    <property type="nucleotide sequence ID" value="NZ_WTPX01000286.1"/>
</dbReference>
<comment type="cofactor">
    <cofactor evidence="1 12">
        <name>FAD</name>
        <dbReference type="ChEBI" id="CHEBI:57692"/>
    </cofactor>
</comment>
<dbReference type="Pfam" id="PF02219">
    <property type="entry name" value="MTHFR"/>
    <property type="match status" value="1"/>
</dbReference>
<keyword evidence="8" id="KW-0520">NAD</keyword>
<keyword evidence="5 12" id="KW-0285">Flavoprotein</keyword>
<evidence type="ECO:0000256" key="3">
    <source>
        <dbReference type="ARBA" id="ARBA00006743"/>
    </source>
</evidence>
<keyword evidence="6 12" id="KW-0274">FAD</keyword>
<evidence type="ECO:0000256" key="5">
    <source>
        <dbReference type="ARBA" id="ARBA00022630"/>
    </source>
</evidence>
<evidence type="ECO:0000256" key="10">
    <source>
        <dbReference type="ARBA" id="ARBA00034478"/>
    </source>
</evidence>
<dbReference type="InterPro" id="IPR029041">
    <property type="entry name" value="FAD-linked_oxidoreductase-like"/>
</dbReference>
<gene>
    <name evidence="13" type="primary">metF</name>
    <name evidence="13" type="ORF">LzC2_41970</name>
</gene>
<evidence type="ECO:0000256" key="12">
    <source>
        <dbReference type="RuleBase" id="RU003862"/>
    </source>
</evidence>
<dbReference type="PANTHER" id="PTHR45754:SF3">
    <property type="entry name" value="METHYLENETETRAHYDROFOLATE REDUCTASE (NADPH)"/>
    <property type="match status" value="1"/>
</dbReference>
<keyword evidence="14" id="KW-1185">Reference proteome</keyword>
<comment type="pathway">
    <text evidence="10">Amino-acid biosynthesis; L-methionine biosynthesis via de novo pathway.</text>
</comment>
<dbReference type="GO" id="GO:0004489">
    <property type="term" value="F:methylenetetrahydrofolate reductase [NAD(P)H] activity"/>
    <property type="evidence" value="ECO:0007669"/>
    <property type="project" value="UniProtKB-EC"/>
</dbReference>
<dbReference type="PANTHER" id="PTHR45754">
    <property type="entry name" value="METHYLENETETRAHYDROFOLATE REDUCTASE"/>
    <property type="match status" value="1"/>
</dbReference>
<dbReference type="EMBL" id="WTPX01000286">
    <property type="protein sequence ID" value="NNJ28086.1"/>
    <property type="molecule type" value="Genomic_DNA"/>
</dbReference>
<name>A0ABX1VLC2_9PLAN</name>
<dbReference type="EC" id="1.5.1.54" evidence="12"/>
<evidence type="ECO:0000256" key="9">
    <source>
        <dbReference type="ARBA" id="ARBA00023167"/>
    </source>
</evidence>
<evidence type="ECO:0000256" key="6">
    <source>
        <dbReference type="ARBA" id="ARBA00022827"/>
    </source>
</evidence>
<comment type="similarity">
    <text evidence="3 12">Belongs to the methylenetetrahydrofolate reductase family.</text>
</comment>
<proteinExistence type="inferred from homology"/>
<reference evidence="13 14" key="1">
    <citation type="journal article" date="2020" name="Syst. Appl. Microbiol.">
        <title>Alienimonas chondri sp. nov., a novel planctomycete isolated from the biofilm of the red alga Chondrus crispus.</title>
        <authorList>
            <person name="Vitorino I."/>
            <person name="Albuquerque L."/>
            <person name="Wiegand S."/>
            <person name="Kallscheuer N."/>
            <person name="da Costa M.S."/>
            <person name="Lobo-da-Cunha A."/>
            <person name="Jogler C."/>
            <person name="Lage O.M."/>
        </authorList>
    </citation>
    <scope>NUCLEOTIDE SEQUENCE [LARGE SCALE GENOMIC DNA]</scope>
    <source>
        <strain evidence="13 14">LzC2</strain>
    </source>
</reference>
<comment type="caution">
    <text evidence="13">The sequence shown here is derived from an EMBL/GenBank/DDBJ whole genome shotgun (WGS) entry which is preliminary data.</text>
</comment>
<dbReference type="InterPro" id="IPR004620">
    <property type="entry name" value="MTHF_reductase_bac"/>
</dbReference>